<gene>
    <name evidence="2" type="ordered locus">Dret_1558</name>
</gene>
<keyword evidence="3" id="KW-1185">Reference proteome</keyword>
<evidence type="ECO:0000256" key="1">
    <source>
        <dbReference type="SAM" id="MobiDB-lite"/>
    </source>
</evidence>
<evidence type="ECO:0000313" key="2">
    <source>
        <dbReference type="EMBL" id="ACV68842.1"/>
    </source>
</evidence>
<reference evidence="3" key="1">
    <citation type="submission" date="2009-09" db="EMBL/GenBank/DDBJ databases">
        <title>The complete chromosome of Desulfohalobium retbaense DSM 5692.</title>
        <authorList>
            <consortium name="US DOE Joint Genome Institute (JGI-PGF)"/>
            <person name="Lucas S."/>
            <person name="Copeland A."/>
            <person name="Lapidus A."/>
            <person name="Glavina del Rio T."/>
            <person name="Dalin E."/>
            <person name="Tice H."/>
            <person name="Bruce D."/>
            <person name="Goodwin L."/>
            <person name="Pitluck S."/>
            <person name="Kyrpides N."/>
            <person name="Mavromatis K."/>
            <person name="Ivanova N."/>
            <person name="Mikhailova N."/>
            <person name="Munk A.C."/>
            <person name="Brettin T."/>
            <person name="Detter J.C."/>
            <person name="Han C."/>
            <person name="Tapia R."/>
            <person name="Larimer F."/>
            <person name="Land M."/>
            <person name="Hauser L."/>
            <person name="Markowitz V."/>
            <person name="Cheng J.-F."/>
            <person name="Hugenholtz P."/>
            <person name="Woyke T."/>
            <person name="Wu D."/>
            <person name="Spring S."/>
            <person name="Klenk H.-P."/>
            <person name="Eisen J.A."/>
        </authorList>
    </citation>
    <scope>NUCLEOTIDE SEQUENCE [LARGE SCALE GENOMIC DNA]</scope>
    <source>
        <strain evidence="3">DSM 5692</strain>
    </source>
</reference>
<dbReference type="RefSeq" id="WP_015751986.1">
    <property type="nucleotide sequence ID" value="NC_013223.1"/>
</dbReference>
<dbReference type="HOGENOM" id="CLU_469880_0_0_7"/>
<proteinExistence type="predicted"/>
<dbReference type="KEGG" id="drt:Dret_1558"/>
<sequence length="608" mass="70590">MNTTPLTHWNEAFSQTRDGGFSLSGDRALNSISTLEHLKERLDLLHAKTCLIRPFFEEKGYPLVDARELLPSFESDLYEYTHLPGFSLVAFGRPLDYFREIFQFDILHCPDVPDSDSPQCLLEQPIHNTNLETCVSRLPRHLHAAFRQELEKTNIAALSSYPDLLPFILHMDRGHVLALNANGDFHVAGVYASFPSDLDAELKRYGLRIGKFKSGDNVRYERHRLFVYQFLMELYGFPIASERRTSAALFARRLFKMGEDFLVRVLGQSDRTVTSLYSHPKAKNWPFVEKLALVAVSPRQSKQLRRLDEQGYFLRANGQTAALVRVRYRQHKYNPYNIREDRAMSVMDQCLIHPLTAQKSPPVNVVKDTSLMTLKLNDIVRGEFMGRIKYKRHEIVENTETIEKRLKFLSAWLNKHQRRILGYSDEFYTNVVKVLDSFLLNPEYSDAFHEHKGLFQEVLGQYSYIRQARKIKELEDLADREYKGKRISYLQMLQAMTEIMNELKFDLVSYFDHLVEHALQTCNQVLGNRYLKRHYLEPPADRLTDYGREVRKVYGHLVKVCDEVRAISRSRQEPARHTPHGTEDEGKLGNMGFRKAAEGGQGEESVKF</sequence>
<protein>
    <submittedName>
        <fullName evidence="2">Uncharacterized protein</fullName>
    </submittedName>
</protein>
<name>C8X345_DESRD</name>
<dbReference type="EMBL" id="CP001734">
    <property type="protein sequence ID" value="ACV68842.1"/>
    <property type="molecule type" value="Genomic_DNA"/>
</dbReference>
<accession>C8X345</accession>
<dbReference type="Proteomes" id="UP000001052">
    <property type="component" value="Chromosome"/>
</dbReference>
<feature type="region of interest" description="Disordered" evidence="1">
    <location>
        <begin position="569"/>
        <end position="608"/>
    </location>
</feature>
<evidence type="ECO:0000313" key="3">
    <source>
        <dbReference type="Proteomes" id="UP000001052"/>
    </source>
</evidence>
<feature type="compositionally biased region" description="Basic and acidic residues" evidence="1">
    <location>
        <begin position="569"/>
        <end position="587"/>
    </location>
</feature>
<dbReference type="eggNOG" id="ENOG502Z7QH">
    <property type="taxonomic scope" value="Bacteria"/>
</dbReference>
<organism evidence="2 3">
    <name type="scientific">Desulfohalobium retbaense (strain ATCC 49708 / DSM 5692 / JCM 16813 / HR100)</name>
    <dbReference type="NCBI Taxonomy" id="485915"/>
    <lineage>
        <taxon>Bacteria</taxon>
        <taxon>Pseudomonadati</taxon>
        <taxon>Thermodesulfobacteriota</taxon>
        <taxon>Desulfovibrionia</taxon>
        <taxon>Desulfovibrionales</taxon>
        <taxon>Desulfohalobiaceae</taxon>
        <taxon>Desulfohalobium</taxon>
    </lineage>
</organism>
<reference evidence="2 3" key="2">
    <citation type="journal article" date="2010" name="Stand. Genomic Sci.">
        <title>Complete genome sequence of Desulfohalobium retbaense type strain (HR(100)).</title>
        <authorList>
            <person name="Spring S."/>
            <person name="Nolan M."/>
            <person name="Lapidus A."/>
            <person name="Glavina Del Rio T."/>
            <person name="Copeland A."/>
            <person name="Tice H."/>
            <person name="Cheng J.F."/>
            <person name="Lucas S."/>
            <person name="Land M."/>
            <person name="Chen F."/>
            <person name="Bruce D."/>
            <person name="Goodwin L."/>
            <person name="Pitluck S."/>
            <person name="Ivanova N."/>
            <person name="Mavromatis K."/>
            <person name="Mikhailova N."/>
            <person name="Pati A."/>
            <person name="Chen A."/>
            <person name="Palaniappan K."/>
            <person name="Hauser L."/>
            <person name="Chang Y.J."/>
            <person name="Jeffries C.D."/>
            <person name="Munk C."/>
            <person name="Kiss H."/>
            <person name="Chain P."/>
            <person name="Han C."/>
            <person name="Brettin T."/>
            <person name="Detter J.C."/>
            <person name="Schuler E."/>
            <person name="Goker M."/>
            <person name="Rohde M."/>
            <person name="Bristow J."/>
            <person name="Eisen J.A."/>
            <person name="Markowitz V."/>
            <person name="Hugenholtz P."/>
            <person name="Kyrpides N.C."/>
            <person name="Klenk H.P."/>
        </authorList>
    </citation>
    <scope>NUCLEOTIDE SEQUENCE [LARGE SCALE GENOMIC DNA]</scope>
    <source>
        <strain evidence="2 3">DSM 5692</strain>
    </source>
</reference>
<dbReference type="AlphaFoldDB" id="C8X345"/>
<dbReference type="STRING" id="485915.Dret_1558"/>